<dbReference type="EMBL" id="RKHR01000004">
    <property type="protein sequence ID" value="ROS01185.1"/>
    <property type="molecule type" value="Genomic_DNA"/>
</dbReference>
<dbReference type="Pfam" id="PF01011">
    <property type="entry name" value="PQQ"/>
    <property type="match status" value="1"/>
</dbReference>
<keyword evidence="4" id="KW-0732">Signal</keyword>
<accession>A0A3N2DPD6</accession>
<evidence type="ECO:0000256" key="1">
    <source>
        <dbReference type="ARBA" id="ARBA00001931"/>
    </source>
</evidence>
<dbReference type="PANTHER" id="PTHR32303">
    <property type="entry name" value="QUINOPROTEIN ALCOHOL DEHYDROGENASE (CYTOCHROME C)"/>
    <property type="match status" value="1"/>
</dbReference>
<dbReference type="RefSeq" id="WP_123712007.1">
    <property type="nucleotide sequence ID" value="NZ_RKHR01000004.1"/>
</dbReference>
<dbReference type="SUPFAM" id="SSF50998">
    <property type="entry name" value="Quinoprotein alcohol dehydrogenase-like"/>
    <property type="match status" value="1"/>
</dbReference>
<gene>
    <name evidence="6" type="ORF">EDC56_1613</name>
</gene>
<name>A0A3N2DPD6_9GAMM</name>
<dbReference type="OrthoDB" id="9794322at2"/>
<reference evidence="6 7" key="1">
    <citation type="submission" date="2018-11" db="EMBL/GenBank/DDBJ databases">
        <title>Genomic Encyclopedia of Type Strains, Phase IV (KMG-IV): sequencing the most valuable type-strain genomes for metagenomic binning, comparative biology and taxonomic classification.</title>
        <authorList>
            <person name="Goeker M."/>
        </authorList>
    </citation>
    <scope>NUCLEOTIDE SEQUENCE [LARGE SCALE GENOMIC DNA]</scope>
    <source>
        <strain evidence="6 7">DSM 100316</strain>
    </source>
</reference>
<evidence type="ECO:0000259" key="5">
    <source>
        <dbReference type="Pfam" id="PF01011"/>
    </source>
</evidence>
<comment type="cofactor">
    <cofactor evidence="1">
        <name>pyrroloquinoline quinone</name>
        <dbReference type="ChEBI" id="CHEBI:58442"/>
    </cofactor>
</comment>
<dbReference type="InterPro" id="IPR017511">
    <property type="entry name" value="PQQ_mDH"/>
</dbReference>
<dbReference type="InterPro" id="IPR002372">
    <property type="entry name" value="PQQ_rpt_dom"/>
</dbReference>
<proteinExistence type="inferred from homology"/>
<dbReference type="GO" id="GO:0048038">
    <property type="term" value="F:quinone binding"/>
    <property type="evidence" value="ECO:0007669"/>
    <property type="project" value="InterPro"/>
</dbReference>
<keyword evidence="7" id="KW-1185">Reference proteome</keyword>
<organism evidence="6 7">
    <name type="scientific">Sinobacterium caligoides</name>
    <dbReference type="NCBI Taxonomy" id="933926"/>
    <lineage>
        <taxon>Bacteria</taxon>
        <taxon>Pseudomonadati</taxon>
        <taxon>Pseudomonadota</taxon>
        <taxon>Gammaproteobacteria</taxon>
        <taxon>Cellvibrionales</taxon>
        <taxon>Spongiibacteraceae</taxon>
        <taxon>Sinobacterium</taxon>
    </lineage>
</organism>
<evidence type="ECO:0000256" key="4">
    <source>
        <dbReference type="SAM" id="SignalP"/>
    </source>
</evidence>
<feature type="chain" id="PRO_5018294392" evidence="4">
    <location>
        <begin position="32"/>
        <end position="654"/>
    </location>
</feature>
<comment type="similarity">
    <text evidence="2">Belongs to the bacterial PQQ dehydrogenase family.</text>
</comment>
<evidence type="ECO:0000313" key="7">
    <source>
        <dbReference type="Proteomes" id="UP000275394"/>
    </source>
</evidence>
<dbReference type="Proteomes" id="UP000275394">
    <property type="component" value="Unassembled WGS sequence"/>
</dbReference>
<feature type="domain" description="Pyrrolo-quinoline quinone repeat" evidence="5">
    <location>
        <begin position="41"/>
        <end position="630"/>
    </location>
</feature>
<evidence type="ECO:0000256" key="2">
    <source>
        <dbReference type="ARBA" id="ARBA00008156"/>
    </source>
</evidence>
<sequence length="654" mass="71338">MKWPALSLQPTAPSIFLLCLLINACSSPSMPIDYNSKTNNWPHYGGSQSTDQHSPLTQINRDNIGRLELAWSYQLPAMSSIVTVEQSIEQKDRRYQAQPLVVNDTLYACAITGYIVALNPLTGLEKWRIDVNANSTQPQPLRCRSLGYWQARERIEGTIHCQRRLFFTTPHNQLQAVDADNGQACSGFGNRGSIDLNDGIDARDKVRYQVKSIGIVVKGLIIVGSAIADNISTDAPSGVVRAYDTSSGKLVWAWDASPSSKSNSTRYQNASVNSWGPMSADAELGLVYIPTGNPSPDLFGGQRDGADHYGSSVVALDLNDGSVRWHFQAVHHDVWDYDVAAAPALFQNPAIGQGKKGLALSSKTGNIFLLDRATGEPLYPVEERAVPQLGVIGEQLAATQPFATHPTTIHPQSLDAWGFTPFDRADCQKKINHLRWQGPFTPPSLEGSISFPGASGGINWGGAAIDSQNGILLVNQTIMPWVIKLIPRQQLAQYDAANYPFPSQLFTMQGTPYGALRYPLLSAAGAPCSEPPWGTLTAIDLVSGKQLWQRPLGTTRDQAPWPLWLELGTPNLGGVITTAGGIAFATGSTDHFLRAFDIQSGEEVWRRRSSGTVMAVPMTFRLDRTQKQYVVFAISGDEKKAEPFKLVAYTLATD</sequence>
<evidence type="ECO:0000256" key="3">
    <source>
        <dbReference type="ARBA" id="ARBA00023002"/>
    </source>
</evidence>
<dbReference type="Gene3D" id="2.140.10.10">
    <property type="entry name" value="Quinoprotein alcohol dehydrogenase-like superfamily"/>
    <property type="match status" value="1"/>
</dbReference>
<dbReference type="AlphaFoldDB" id="A0A3N2DPD6"/>
<protein>
    <submittedName>
        <fullName evidence="6">Quinoprotein glucose dehydrogenase/quinate dehydrogenase (Quinone)</fullName>
    </submittedName>
</protein>
<dbReference type="SMART" id="SM00564">
    <property type="entry name" value="PQQ"/>
    <property type="match status" value="5"/>
</dbReference>
<keyword evidence="3" id="KW-0560">Oxidoreductase</keyword>
<evidence type="ECO:0000313" key="6">
    <source>
        <dbReference type="EMBL" id="ROS01185.1"/>
    </source>
</evidence>
<dbReference type="InterPro" id="IPR011047">
    <property type="entry name" value="Quinoprotein_ADH-like_sf"/>
</dbReference>
<feature type="signal peptide" evidence="4">
    <location>
        <begin position="1"/>
        <end position="31"/>
    </location>
</feature>
<dbReference type="CDD" id="cd10280">
    <property type="entry name" value="PQQ_mGDH"/>
    <property type="match status" value="1"/>
</dbReference>
<dbReference type="GO" id="GO:0008876">
    <property type="term" value="F:quinoprotein glucose dehydrogenase activity"/>
    <property type="evidence" value="ECO:0007669"/>
    <property type="project" value="TreeGrafter"/>
</dbReference>
<dbReference type="GO" id="GO:0016020">
    <property type="term" value="C:membrane"/>
    <property type="evidence" value="ECO:0007669"/>
    <property type="project" value="InterPro"/>
</dbReference>
<dbReference type="InterPro" id="IPR018391">
    <property type="entry name" value="PQQ_b-propeller_rpt"/>
</dbReference>
<comment type="caution">
    <text evidence="6">The sequence shown here is derived from an EMBL/GenBank/DDBJ whole genome shotgun (WGS) entry which is preliminary data.</text>
</comment>
<dbReference type="PANTHER" id="PTHR32303:SF4">
    <property type="entry name" value="QUINOPROTEIN GLUCOSE DEHYDROGENASE"/>
    <property type="match status" value="1"/>
</dbReference>